<protein>
    <recommendedName>
        <fullName evidence="4">Beta-methylgalactoside transporter</fullName>
    </recommendedName>
</protein>
<evidence type="ECO:0008006" key="4">
    <source>
        <dbReference type="Google" id="ProtNLM"/>
    </source>
</evidence>
<proteinExistence type="predicted"/>
<sequence>MPINFLQLLEESWNFIRNQTQFSIIAVGLFLSLSIFNLYMAEQFTSVTLEPTQGLSLLAIILSLLNLYVSVLIILNIKAINDGCFRHFFQSVGMALARLPAAIGVSMLAVLPLSLGVSSIIVGNMMGNGVSVVGLPLLVFGIYIFLRLCPALYATLIENLPVMQAVKLTWRLTKGKMLVMIGYAIFAYLIPQLLPALLSNLGKNLVFQVISIGFSIFFALFFTIFGFRFYQVLRQSYEG</sequence>
<evidence type="ECO:0000313" key="3">
    <source>
        <dbReference type="Proteomes" id="UP000253872"/>
    </source>
</evidence>
<gene>
    <name evidence="2" type="ORF">DPV93_04360</name>
</gene>
<dbReference type="STRING" id="1035839.GCA_000238795_00494"/>
<feature type="transmembrane region" description="Helical" evidence="1">
    <location>
        <begin position="205"/>
        <end position="227"/>
    </location>
</feature>
<comment type="caution">
    <text evidence="2">The sequence shown here is derived from an EMBL/GenBank/DDBJ whole genome shotgun (WGS) entry which is preliminary data.</text>
</comment>
<feature type="transmembrane region" description="Helical" evidence="1">
    <location>
        <begin position="177"/>
        <end position="199"/>
    </location>
</feature>
<evidence type="ECO:0000256" key="1">
    <source>
        <dbReference type="SAM" id="Phobius"/>
    </source>
</evidence>
<evidence type="ECO:0000313" key="2">
    <source>
        <dbReference type="EMBL" id="RDE73326.1"/>
    </source>
</evidence>
<keyword evidence="1" id="KW-0472">Membrane</keyword>
<feature type="transmembrane region" description="Helical" evidence="1">
    <location>
        <begin position="133"/>
        <end position="156"/>
    </location>
</feature>
<keyword evidence="1" id="KW-1133">Transmembrane helix</keyword>
<organism evidence="2 3">
    <name type="scientific">Haemophilus sputorum</name>
    <dbReference type="NCBI Taxonomy" id="1078480"/>
    <lineage>
        <taxon>Bacteria</taxon>
        <taxon>Pseudomonadati</taxon>
        <taxon>Pseudomonadota</taxon>
        <taxon>Gammaproteobacteria</taxon>
        <taxon>Pasteurellales</taxon>
        <taxon>Pasteurellaceae</taxon>
        <taxon>Haemophilus</taxon>
    </lineage>
</organism>
<feature type="transmembrane region" description="Helical" evidence="1">
    <location>
        <begin position="96"/>
        <end position="121"/>
    </location>
</feature>
<name>A0A369YN56_9PAST</name>
<dbReference type="EMBL" id="QEPN01000002">
    <property type="protein sequence ID" value="RDE73326.1"/>
    <property type="molecule type" value="Genomic_DNA"/>
</dbReference>
<dbReference type="RefSeq" id="WP_111402498.1">
    <property type="nucleotide sequence ID" value="NZ_QEPN01000002.1"/>
</dbReference>
<reference evidence="2 3" key="1">
    <citation type="submission" date="2018-05" db="EMBL/GenBank/DDBJ databases">
        <title>Draft Genome Sequences for a Diverse set of 7 Haemophilus Species.</title>
        <authorList>
            <person name="Nichols M."/>
            <person name="Topaz N."/>
            <person name="Wang X."/>
            <person name="Wang X."/>
            <person name="Boxrud D."/>
        </authorList>
    </citation>
    <scope>NUCLEOTIDE SEQUENCE [LARGE SCALE GENOMIC DNA]</scope>
    <source>
        <strain evidence="2 3">C2002001239</strain>
    </source>
</reference>
<accession>A0A369YN56</accession>
<feature type="transmembrane region" description="Helical" evidence="1">
    <location>
        <begin position="53"/>
        <end position="75"/>
    </location>
</feature>
<dbReference type="AlphaFoldDB" id="A0A369YN56"/>
<feature type="transmembrane region" description="Helical" evidence="1">
    <location>
        <begin position="21"/>
        <end position="41"/>
    </location>
</feature>
<dbReference type="Proteomes" id="UP000253872">
    <property type="component" value="Unassembled WGS sequence"/>
</dbReference>
<keyword evidence="1" id="KW-0812">Transmembrane</keyword>